<keyword evidence="3" id="KW-1185">Reference proteome</keyword>
<sequence>MTTLPVTRISMIAAPLLVLTLGACATSPYDIPATQCSPTQHQALVGRNIGEVFLPPNLRKREVGPEGVMTRDFNPARLTMFLDAKGWITRVACG</sequence>
<feature type="signal peptide" evidence="1">
    <location>
        <begin position="1"/>
        <end position="25"/>
    </location>
</feature>
<dbReference type="EMBL" id="JBHTOQ010000020">
    <property type="protein sequence ID" value="MFD1481423.1"/>
    <property type="molecule type" value="Genomic_DNA"/>
</dbReference>
<comment type="caution">
    <text evidence="2">The sequence shown here is derived from an EMBL/GenBank/DDBJ whole genome shotgun (WGS) entry which is preliminary data.</text>
</comment>
<proteinExistence type="predicted"/>
<keyword evidence="1" id="KW-0732">Signal</keyword>
<dbReference type="RefSeq" id="WP_165571060.1">
    <property type="nucleotide sequence ID" value="NZ_CBCSAJ010000031.1"/>
</dbReference>
<dbReference type="Gene3D" id="3.30.10.10">
    <property type="entry name" value="Trypsin Inhibitor V, subunit A"/>
    <property type="match status" value="1"/>
</dbReference>
<dbReference type="InterPro" id="IPR021719">
    <property type="entry name" value="Prot_inh_I78"/>
</dbReference>
<dbReference type="Pfam" id="PF11720">
    <property type="entry name" value="Inhibitor_I78"/>
    <property type="match status" value="1"/>
</dbReference>
<evidence type="ECO:0000313" key="3">
    <source>
        <dbReference type="Proteomes" id="UP001597302"/>
    </source>
</evidence>
<accession>A0ABW4DX91</accession>
<name>A0ABW4DX91_9RHOB</name>
<evidence type="ECO:0000256" key="1">
    <source>
        <dbReference type="SAM" id="SignalP"/>
    </source>
</evidence>
<dbReference type="Proteomes" id="UP001597302">
    <property type="component" value="Unassembled WGS sequence"/>
</dbReference>
<gene>
    <name evidence="2" type="ORF">ACFQ5P_08945</name>
</gene>
<evidence type="ECO:0000313" key="2">
    <source>
        <dbReference type="EMBL" id="MFD1481423.1"/>
    </source>
</evidence>
<organism evidence="2 3">
    <name type="scientific">Paracoccus nototheniae</name>
    <dbReference type="NCBI Taxonomy" id="2489002"/>
    <lineage>
        <taxon>Bacteria</taxon>
        <taxon>Pseudomonadati</taxon>
        <taxon>Pseudomonadota</taxon>
        <taxon>Alphaproteobacteria</taxon>
        <taxon>Rhodobacterales</taxon>
        <taxon>Paracoccaceae</taxon>
        <taxon>Paracoccus</taxon>
    </lineage>
</organism>
<reference evidence="3" key="1">
    <citation type="journal article" date="2019" name="Int. J. Syst. Evol. Microbiol.">
        <title>The Global Catalogue of Microorganisms (GCM) 10K type strain sequencing project: providing services to taxonomists for standard genome sequencing and annotation.</title>
        <authorList>
            <consortium name="The Broad Institute Genomics Platform"/>
            <consortium name="The Broad Institute Genome Sequencing Center for Infectious Disease"/>
            <person name="Wu L."/>
            <person name="Ma J."/>
        </authorList>
    </citation>
    <scope>NUCLEOTIDE SEQUENCE [LARGE SCALE GENOMIC DNA]</scope>
    <source>
        <strain evidence="3">CCM 8875</strain>
    </source>
</reference>
<feature type="chain" id="PRO_5045221999" evidence="1">
    <location>
        <begin position="26"/>
        <end position="94"/>
    </location>
</feature>
<protein>
    <submittedName>
        <fullName evidence="2">I78 family peptidase inhibitor</fullName>
    </submittedName>
</protein>